<dbReference type="PRINTS" id="PR00039">
    <property type="entry name" value="HTHLYSR"/>
</dbReference>
<dbReference type="PROSITE" id="PS50931">
    <property type="entry name" value="HTH_LYSR"/>
    <property type="match status" value="1"/>
</dbReference>
<keyword evidence="2" id="KW-0805">Transcription regulation</keyword>
<dbReference type="SUPFAM" id="SSF53850">
    <property type="entry name" value="Periplasmic binding protein-like II"/>
    <property type="match status" value="1"/>
</dbReference>
<dbReference type="GO" id="GO:0003700">
    <property type="term" value="F:DNA-binding transcription factor activity"/>
    <property type="evidence" value="ECO:0007669"/>
    <property type="project" value="InterPro"/>
</dbReference>
<dbReference type="PANTHER" id="PTHR30126:SF6">
    <property type="entry name" value="HTH-TYPE TRANSCRIPTIONAL REGULATOR CYSB-RELATED"/>
    <property type="match status" value="1"/>
</dbReference>
<comment type="similarity">
    <text evidence="1">Belongs to the LysR transcriptional regulatory family.</text>
</comment>
<gene>
    <name evidence="6" type="primary">cysB</name>
    <name evidence="6" type="ORF">VPAL9027_01949</name>
</gene>
<dbReference type="AlphaFoldDB" id="A0A1R4B4Y3"/>
<keyword evidence="4" id="KW-0804">Transcription</keyword>
<dbReference type="Pfam" id="PF00126">
    <property type="entry name" value="HTH_1"/>
    <property type="match status" value="1"/>
</dbReference>
<dbReference type="InterPro" id="IPR036388">
    <property type="entry name" value="WH-like_DNA-bd_sf"/>
</dbReference>
<dbReference type="EMBL" id="FUFT01000005">
    <property type="protein sequence ID" value="SJL83970.1"/>
    <property type="molecule type" value="Genomic_DNA"/>
</dbReference>
<proteinExistence type="inferred from homology"/>
<evidence type="ECO:0000256" key="2">
    <source>
        <dbReference type="ARBA" id="ARBA00023015"/>
    </source>
</evidence>
<dbReference type="Gene3D" id="3.40.190.10">
    <property type="entry name" value="Periplasmic binding protein-like II"/>
    <property type="match status" value="2"/>
</dbReference>
<keyword evidence="7" id="KW-1185">Reference proteome</keyword>
<dbReference type="InterPro" id="IPR000847">
    <property type="entry name" value="LysR_HTH_N"/>
</dbReference>
<evidence type="ECO:0000313" key="6">
    <source>
        <dbReference type="EMBL" id="SJL83970.1"/>
    </source>
</evidence>
<dbReference type="GO" id="GO:0000976">
    <property type="term" value="F:transcription cis-regulatory region binding"/>
    <property type="evidence" value="ECO:0007669"/>
    <property type="project" value="TreeGrafter"/>
</dbReference>
<dbReference type="RefSeq" id="WP_077314371.1">
    <property type="nucleotide sequence ID" value="NZ_AP024888.1"/>
</dbReference>
<organism evidence="6 7">
    <name type="scientific">Vibrio palustris</name>
    <dbReference type="NCBI Taxonomy" id="1918946"/>
    <lineage>
        <taxon>Bacteria</taxon>
        <taxon>Pseudomonadati</taxon>
        <taxon>Pseudomonadota</taxon>
        <taxon>Gammaproteobacteria</taxon>
        <taxon>Vibrionales</taxon>
        <taxon>Vibrionaceae</taxon>
        <taxon>Vibrio</taxon>
    </lineage>
</organism>
<evidence type="ECO:0000256" key="1">
    <source>
        <dbReference type="ARBA" id="ARBA00009437"/>
    </source>
</evidence>
<dbReference type="Pfam" id="PF03466">
    <property type="entry name" value="LysR_substrate"/>
    <property type="match status" value="1"/>
</dbReference>
<evidence type="ECO:0000313" key="7">
    <source>
        <dbReference type="Proteomes" id="UP000189475"/>
    </source>
</evidence>
<evidence type="ECO:0000256" key="4">
    <source>
        <dbReference type="ARBA" id="ARBA00023163"/>
    </source>
</evidence>
<keyword evidence="3" id="KW-0238">DNA-binding</keyword>
<dbReference type="GO" id="GO:0019344">
    <property type="term" value="P:cysteine biosynthetic process"/>
    <property type="evidence" value="ECO:0007669"/>
    <property type="project" value="TreeGrafter"/>
</dbReference>
<evidence type="ECO:0000256" key="3">
    <source>
        <dbReference type="ARBA" id="ARBA00023125"/>
    </source>
</evidence>
<sequence length="324" mass="36486">MKLQQLKYLKAVKDNNLNISAASESLYTTQPGVSKQILLFEQEMGVRVFERHGKHLQRVTDIGEKIFLEVEKMLILEDKIKSLASEYVDPGKGSFNIYTTHTIASYLLPHSVAEFTKRYPSVNFNLFPTIPSDSRGGISKGHTDFSIVAQVVAPDSDLIVLPAYLWRMGMVVHKDHPLAAIRQPSAEQISQYPLLSYEPGATGRECLDKAMREAGCEPKYFMSAMDADVIKRYVNLNFGVGIISNLAATDIKNTDLAYINLDHLLDPCKAWICFSKDVILHNYMYDFLGSFSPHLTKQLMEEVIANSTPSRINALFKDIELPVY</sequence>
<dbReference type="InterPro" id="IPR005119">
    <property type="entry name" value="LysR_subst-bd"/>
</dbReference>
<feature type="domain" description="HTH lysR-type" evidence="5">
    <location>
        <begin position="1"/>
        <end position="59"/>
    </location>
</feature>
<dbReference type="STRING" id="1918946.VPAL9027_01949"/>
<evidence type="ECO:0000259" key="5">
    <source>
        <dbReference type="PROSITE" id="PS50931"/>
    </source>
</evidence>
<dbReference type="SUPFAM" id="SSF46785">
    <property type="entry name" value="Winged helix' DNA-binding domain"/>
    <property type="match status" value="1"/>
</dbReference>
<accession>A0A1R4B4Y3</accession>
<dbReference type="Proteomes" id="UP000189475">
    <property type="component" value="Unassembled WGS sequence"/>
</dbReference>
<name>A0A1R4B4Y3_9VIBR</name>
<protein>
    <submittedName>
        <fullName evidence="6">HTH-type transcriptional regulator CysB</fullName>
    </submittedName>
</protein>
<reference evidence="6 7" key="1">
    <citation type="submission" date="2017-02" db="EMBL/GenBank/DDBJ databases">
        <authorList>
            <person name="Peterson S.W."/>
        </authorList>
    </citation>
    <scope>NUCLEOTIDE SEQUENCE [LARGE SCALE GENOMIC DNA]</scope>
    <source>
        <strain evidence="6 7">CECT 9027</strain>
    </source>
</reference>
<dbReference type="Gene3D" id="1.10.10.10">
    <property type="entry name" value="Winged helix-like DNA-binding domain superfamily/Winged helix DNA-binding domain"/>
    <property type="match status" value="1"/>
</dbReference>
<dbReference type="InterPro" id="IPR036390">
    <property type="entry name" value="WH_DNA-bd_sf"/>
</dbReference>
<dbReference type="PANTHER" id="PTHR30126">
    <property type="entry name" value="HTH-TYPE TRANSCRIPTIONAL REGULATOR"/>
    <property type="match status" value="1"/>
</dbReference>
<dbReference type="OrthoDB" id="5297026at2"/>